<comment type="caution">
    <text evidence="1">The sequence shown here is derived from an EMBL/GenBank/DDBJ whole genome shotgun (WGS) entry which is preliminary data.</text>
</comment>
<evidence type="ECO:0000313" key="1">
    <source>
        <dbReference type="EMBL" id="MUL36264.1"/>
    </source>
</evidence>
<accession>A0A6N8FU24</accession>
<dbReference type="AlphaFoldDB" id="A0A6N8FU24"/>
<name>A0A6N8FU24_9CHRO</name>
<proteinExistence type="predicted"/>
<dbReference type="RefSeq" id="WP_105219300.1">
    <property type="nucleotide sequence ID" value="NZ_CAWNSU010000033.1"/>
</dbReference>
<keyword evidence="2" id="KW-1185">Reference proteome</keyword>
<dbReference type="OrthoDB" id="426136at2"/>
<dbReference type="Proteomes" id="UP000441797">
    <property type="component" value="Unassembled WGS sequence"/>
</dbReference>
<dbReference type="EMBL" id="NAPY01000009">
    <property type="protein sequence ID" value="MUL36264.1"/>
    <property type="molecule type" value="Genomic_DNA"/>
</dbReference>
<organism evidence="1 2">
    <name type="scientific">Gloeocapsopsis dulcis AAB1 = 1H9</name>
    <dbReference type="NCBI Taxonomy" id="1433147"/>
    <lineage>
        <taxon>Bacteria</taxon>
        <taxon>Bacillati</taxon>
        <taxon>Cyanobacteriota</taxon>
        <taxon>Cyanophyceae</taxon>
        <taxon>Oscillatoriophycideae</taxon>
        <taxon>Chroococcales</taxon>
        <taxon>Chroococcaceae</taxon>
        <taxon>Gloeocapsopsis</taxon>
        <taxon>Gloeocapsopsis dulcis</taxon>
    </lineage>
</organism>
<gene>
    <name evidence="1" type="ORF">BWI75_07870</name>
</gene>
<reference evidence="1 2" key="1">
    <citation type="journal article" date="2019" name="Front. Microbiol.">
        <title>Genomic Features for Desiccation Tolerance and Sugar Biosynthesis in the Extremophile Gloeocapsopsis sp. UTEX B3054.</title>
        <authorList>
            <person name="Urrejola C."/>
            <person name="Alcorta J."/>
            <person name="Salas L."/>
            <person name="Vasquez M."/>
            <person name="Polz M.F."/>
            <person name="Vicuna R."/>
            <person name="Diez B."/>
        </authorList>
    </citation>
    <scope>NUCLEOTIDE SEQUENCE [LARGE SCALE GENOMIC DNA]</scope>
    <source>
        <strain evidence="1 2">1H9</strain>
    </source>
</reference>
<sequence>MKNSSSSYSFLPKKYSKKNLFRVILLDLLQFLISSDRIQVRQKKDRYGRSYWQAYDPASESKITLASEAEMRIWIEQHYYK</sequence>
<evidence type="ECO:0000313" key="2">
    <source>
        <dbReference type="Proteomes" id="UP000441797"/>
    </source>
</evidence>
<protein>
    <submittedName>
        <fullName evidence="1">Uncharacterized protein</fullName>
    </submittedName>
</protein>